<dbReference type="NCBIfam" id="TIGR01352">
    <property type="entry name" value="tonB_Cterm"/>
    <property type="match status" value="1"/>
</dbReference>
<name>A0A3M4VJF9_PSECI</name>
<dbReference type="GO" id="GO:0016020">
    <property type="term" value="C:membrane"/>
    <property type="evidence" value="ECO:0007669"/>
    <property type="project" value="UniProtKB-SubCell"/>
</dbReference>
<dbReference type="InterPro" id="IPR037682">
    <property type="entry name" value="TonB_C"/>
</dbReference>
<evidence type="ECO:0000256" key="3">
    <source>
        <dbReference type="ARBA" id="ARBA00022989"/>
    </source>
</evidence>
<dbReference type="AlphaFoldDB" id="A0A3M4VJF9"/>
<organism evidence="6 7">
    <name type="scientific">Pseudomonas cichorii</name>
    <dbReference type="NCBI Taxonomy" id="36746"/>
    <lineage>
        <taxon>Bacteria</taxon>
        <taxon>Pseudomonadati</taxon>
        <taxon>Pseudomonadota</taxon>
        <taxon>Gammaproteobacteria</taxon>
        <taxon>Pseudomonadales</taxon>
        <taxon>Pseudomonadaceae</taxon>
        <taxon>Pseudomonas</taxon>
    </lineage>
</organism>
<evidence type="ECO:0000259" key="5">
    <source>
        <dbReference type="PROSITE" id="PS52015"/>
    </source>
</evidence>
<protein>
    <submittedName>
        <fullName evidence="6">TonB domain protein</fullName>
    </submittedName>
</protein>
<keyword evidence="3" id="KW-1133">Transmembrane helix</keyword>
<evidence type="ECO:0000313" key="6">
    <source>
        <dbReference type="EMBL" id="RMR51978.1"/>
    </source>
</evidence>
<comment type="subcellular location">
    <subcellularLocation>
        <location evidence="1">Membrane</location>
        <topology evidence="1">Single-pass membrane protein</topology>
    </subcellularLocation>
</comment>
<dbReference type="RefSeq" id="WP_256590429.1">
    <property type="nucleotide sequence ID" value="NZ_RBRY01000151.1"/>
</dbReference>
<dbReference type="InterPro" id="IPR006260">
    <property type="entry name" value="TonB/TolA_C"/>
</dbReference>
<evidence type="ECO:0000256" key="4">
    <source>
        <dbReference type="ARBA" id="ARBA00023136"/>
    </source>
</evidence>
<feature type="domain" description="TonB C-terminal" evidence="5">
    <location>
        <begin position="23"/>
        <end position="117"/>
    </location>
</feature>
<evidence type="ECO:0000256" key="1">
    <source>
        <dbReference type="ARBA" id="ARBA00004167"/>
    </source>
</evidence>
<dbReference type="Pfam" id="PF03544">
    <property type="entry name" value="TonB_C"/>
    <property type="match status" value="1"/>
</dbReference>
<dbReference type="SUPFAM" id="SSF74653">
    <property type="entry name" value="TolA/TonB C-terminal domain"/>
    <property type="match status" value="1"/>
</dbReference>
<dbReference type="PROSITE" id="PS51257">
    <property type="entry name" value="PROKAR_LIPOPROTEIN"/>
    <property type="match status" value="1"/>
</dbReference>
<comment type="caution">
    <text evidence="6">The sequence shown here is derived from an EMBL/GenBank/DDBJ whole genome shotgun (WGS) entry which is preliminary data.</text>
</comment>
<evidence type="ECO:0000313" key="7">
    <source>
        <dbReference type="Proteomes" id="UP000278332"/>
    </source>
</evidence>
<proteinExistence type="predicted"/>
<dbReference type="PROSITE" id="PS52015">
    <property type="entry name" value="TONB_CTD"/>
    <property type="match status" value="1"/>
</dbReference>
<gene>
    <name evidence="6" type="ORF">ALP84_03588</name>
</gene>
<dbReference type="EMBL" id="RBRY01000151">
    <property type="protein sequence ID" value="RMR51978.1"/>
    <property type="molecule type" value="Genomic_DNA"/>
</dbReference>
<sequence>MPSRFHGVGVLFTGLLFVGCVTAEGSYPVPLSMPDIEYPEELSGSSAKGEVVVRIFIQADGGVRFLEVLDATEPRFVEATKKAVEQWRFEPWTPPASNPEGEAVKVTYRFLGRPYKEPSPTANVELKKVACRQLNKEAESNWRKSGRAHEAETLVRTEFYLSSGNVIYPFLSGDAREALVMEFINAIPGILKNCQKNPQRNYVDYLPENVRRNL</sequence>
<keyword evidence="2" id="KW-0812">Transmembrane</keyword>
<keyword evidence="4" id="KW-0472">Membrane</keyword>
<accession>A0A3M4VJF9</accession>
<dbReference type="Gene3D" id="3.30.2420.10">
    <property type="entry name" value="TonB"/>
    <property type="match status" value="1"/>
</dbReference>
<dbReference type="Proteomes" id="UP000278332">
    <property type="component" value="Unassembled WGS sequence"/>
</dbReference>
<dbReference type="GO" id="GO:0055085">
    <property type="term" value="P:transmembrane transport"/>
    <property type="evidence" value="ECO:0007669"/>
    <property type="project" value="InterPro"/>
</dbReference>
<evidence type="ECO:0000256" key="2">
    <source>
        <dbReference type="ARBA" id="ARBA00022692"/>
    </source>
</evidence>
<reference evidence="6 7" key="1">
    <citation type="submission" date="2018-08" db="EMBL/GenBank/DDBJ databases">
        <title>Recombination of ecologically and evolutionarily significant loci maintains genetic cohesion in the Pseudomonas syringae species complex.</title>
        <authorList>
            <person name="Dillon M."/>
            <person name="Thakur S."/>
            <person name="Almeida R.N.D."/>
            <person name="Weir B.S."/>
            <person name="Guttman D.S."/>
        </authorList>
    </citation>
    <scope>NUCLEOTIDE SEQUENCE [LARGE SCALE GENOMIC DNA]</scope>
    <source>
        <strain evidence="6 7">ICMP 6917</strain>
    </source>
</reference>